<dbReference type="AlphaFoldDB" id="A0AAW6U4R9"/>
<evidence type="ECO:0000313" key="1">
    <source>
        <dbReference type="EMBL" id="MDI6451915.1"/>
    </source>
</evidence>
<accession>A0AAW6U4R9</accession>
<feature type="non-terminal residue" evidence="1">
    <location>
        <position position="1"/>
    </location>
</feature>
<protein>
    <submittedName>
        <fullName evidence="1">Uncharacterized protein</fullName>
    </submittedName>
</protein>
<organism evidence="1 2">
    <name type="scientific">Anaerobaca lacustris</name>
    <dbReference type="NCBI Taxonomy" id="3044600"/>
    <lineage>
        <taxon>Bacteria</taxon>
        <taxon>Pseudomonadati</taxon>
        <taxon>Planctomycetota</taxon>
        <taxon>Phycisphaerae</taxon>
        <taxon>Sedimentisphaerales</taxon>
        <taxon>Anaerobacaceae</taxon>
        <taxon>Anaerobaca</taxon>
    </lineage>
</organism>
<dbReference type="EMBL" id="JASCXX010000103">
    <property type="protein sequence ID" value="MDI6451915.1"/>
    <property type="molecule type" value="Genomic_DNA"/>
</dbReference>
<dbReference type="RefSeq" id="WP_349247319.1">
    <property type="nucleotide sequence ID" value="NZ_JASCXX010000103.1"/>
</dbReference>
<dbReference type="Proteomes" id="UP001431776">
    <property type="component" value="Unassembled WGS sequence"/>
</dbReference>
<name>A0AAW6U4R9_9BACT</name>
<keyword evidence="2" id="KW-1185">Reference proteome</keyword>
<reference evidence="1" key="1">
    <citation type="submission" date="2023-05" db="EMBL/GenBank/DDBJ databases">
        <title>Anaerotaeda fermentans gen. nov., sp. nov., a novel anaerobic planctomycete of the new family within the order Sedimentisphaerales isolated from Taman Peninsula, Russia.</title>
        <authorList>
            <person name="Khomyakova M.A."/>
            <person name="Merkel A.Y."/>
            <person name="Slobodkin A.I."/>
        </authorList>
    </citation>
    <scope>NUCLEOTIDE SEQUENCE</scope>
    <source>
        <strain evidence="1">M17dextr</strain>
    </source>
</reference>
<gene>
    <name evidence="1" type="ORF">QJ522_22845</name>
</gene>
<proteinExistence type="predicted"/>
<evidence type="ECO:0000313" key="2">
    <source>
        <dbReference type="Proteomes" id="UP001431776"/>
    </source>
</evidence>
<sequence length="67" mass="8162">PYHRSNGIDWKKAAWERLGTPERMEAFRRLIVQAEELAATETEKQRVALWRSALWEWMRQGRDHQQR</sequence>
<comment type="caution">
    <text evidence="1">The sequence shown here is derived from an EMBL/GenBank/DDBJ whole genome shotgun (WGS) entry which is preliminary data.</text>
</comment>